<dbReference type="Proteomes" id="UP001202328">
    <property type="component" value="Unassembled WGS sequence"/>
</dbReference>
<keyword evidence="2" id="KW-1185">Reference proteome</keyword>
<name>A0AAD4S730_9MAGN</name>
<organism evidence="1 2">
    <name type="scientific">Papaver atlanticum</name>
    <dbReference type="NCBI Taxonomy" id="357466"/>
    <lineage>
        <taxon>Eukaryota</taxon>
        <taxon>Viridiplantae</taxon>
        <taxon>Streptophyta</taxon>
        <taxon>Embryophyta</taxon>
        <taxon>Tracheophyta</taxon>
        <taxon>Spermatophyta</taxon>
        <taxon>Magnoliopsida</taxon>
        <taxon>Ranunculales</taxon>
        <taxon>Papaveraceae</taxon>
        <taxon>Papaveroideae</taxon>
        <taxon>Papaver</taxon>
    </lineage>
</organism>
<protein>
    <submittedName>
        <fullName evidence="1">Uncharacterized protein</fullName>
    </submittedName>
</protein>
<dbReference type="EMBL" id="JAJJMB010013564">
    <property type="protein sequence ID" value="KAI3867324.1"/>
    <property type="molecule type" value="Genomic_DNA"/>
</dbReference>
<evidence type="ECO:0000313" key="1">
    <source>
        <dbReference type="EMBL" id="KAI3867324.1"/>
    </source>
</evidence>
<sequence length="63" mass="7437">MEDKNINQPKIVKQEQVFELLESLLEAVVEKIHKRQRRIQVLKVNKVNNCKSHNTGSGYYKNK</sequence>
<evidence type="ECO:0000313" key="2">
    <source>
        <dbReference type="Proteomes" id="UP001202328"/>
    </source>
</evidence>
<dbReference type="AlphaFoldDB" id="A0AAD4S730"/>
<feature type="non-terminal residue" evidence="1">
    <location>
        <position position="1"/>
    </location>
</feature>
<comment type="caution">
    <text evidence="1">The sequence shown here is derived from an EMBL/GenBank/DDBJ whole genome shotgun (WGS) entry which is preliminary data.</text>
</comment>
<reference evidence="1" key="1">
    <citation type="submission" date="2022-04" db="EMBL/GenBank/DDBJ databases">
        <title>A functionally conserved STORR gene fusion in Papaver species that diverged 16.8 million years ago.</title>
        <authorList>
            <person name="Catania T."/>
        </authorList>
    </citation>
    <scope>NUCLEOTIDE SEQUENCE</scope>
    <source>
        <strain evidence="1">S-188037</strain>
    </source>
</reference>
<gene>
    <name evidence="1" type="ORF">MKW98_001758</name>
</gene>
<proteinExistence type="predicted"/>
<accession>A0AAD4S730</accession>